<protein>
    <submittedName>
        <fullName evidence="1">Rhodanese-like domain-containing protein</fullName>
    </submittedName>
</protein>
<organism evidence="1 2">
    <name type="scientific">Guptibacillus hwajinpoensis</name>
    <dbReference type="NCBI Taxonomy" id="208199"/>
    <lineage>
        <taxon>Bacteria</taxon>
        <taxon>Bacillati</taxon>
        <taxon>Bacillota</taxon>
        <taxon>Bacilli</taxon>
        <taxon>Bacillales</taxon>
        <taxon>Guptibacillaceae</taxon>
        <taxon>Guptibacillus</taxon>
    </lineage>
</organism>
<dbReference type="EMBL" id="SWFM01000007">
    <property type="protein sequence ID" value="TKD68002.1"/>
    <property type="molecule type" value="Genomic_DNA"/>
</dbReference>
<gene>
    <name evidence="1" type="ORF">FBF83_18315</name>
</gene>
<dbReference type="RefSeq" id="WP_136948597.1">
    <property type="nucleotide sequence ID" value="NZ_SWFM01000007.1"/>
</dbReference>
<dbReference type="OrthoDB" id="2691580at2"/>
<name>A0A4U1MCF0_9BACL</name>
<dbReference type="Proteomes" id="UP000310541">
    <property type="component" value="Unassembled WGS sequence"/>
</dbReference>
<comment type="caution">
    <text evidence="1">The sequence shown here is derived from an EMBL/GenBank/DDBJ whole genome shotgun (WGS) entry which is preliminary data.</text>
</comment>
<dbReference type="InterPro" id="IPR036873">
    <property type="entry name" value="Rhodanese-like_dom_sf"/>
</dbReference>
<reference evidence="1 2" key="1">
    <citation type="submission" date="2019-04" db="EMBL/GenBank/DDBJ databases">
        <title>Genome sequence of Bacillus hwajinpoensis strain Y2.</title>
        <authorList>
            <person name="Fair J.L."/>
            <person name="Maclea K.S."/>
        </authorList>
    </citation>
    <scope>NUCLEOTIDE SEQUENCE [LARGE SCALE GENOMIC DNA]</scope>
    <source>
        <strain evidence="1 2">Y2</strain>
    </source>
</reference>
<proteinExistence type="predicted"/>
<evidence type="ECO:0000313" key="1">
    <source>
        <dbReference type="EMBL" id="TKD68002.1"/>
    </source>
</evidence>
<dbReference type="AlphaFoldDB" id="A0A4U1MCF0"/>
<sequence length="114" mass="13369">MAILGTAVAAFAAFILGLWRVIYPYSYMRPINLDRFDDDKYCLIDVRDYILSHRMPYEKAKNIPLSYLGRQTRENEVCDKEIIVLAEDRKAARLAVKILMKQRKQPIYYMTVTS</sequence>
<evidence type="ECO:0000313" key="2">
    <source>
        <dbReference type="Proteomes" id="UP000310541"/>
    </source>
</evidence>
<accession>A0A4U1MCF0</accession>
<dbReference type="CDD" id="cd00158">
    <property type="entry name" value="RHOD"/>
    <property type="match status" value="1"/>
</dbReference>
<dbReference type="SUPFAM" id="SSF52821">
    <property type="entry name" value="Rhodanese/Cell cycle control phosphatase"/>
    <property type="match status" value="1"/>
</dbReference>